<dbReference type="PANTHER" id="PTHR30329">
    <property type="entry name" value="STATOR ELEMENT OF FLAGELLAR MOTOR COMPLEX"/>
    <property type="match status" value="1"/>
</dbReference>
<evidence type="ECO:0000256" key="3">
    <source>
        <dbReference type="ARBA" id="ARBA00022452"/>
    </source>
</evidence>
<proteinExistence type="predicted"/>
<keyword evidence="6" id="KW-0626">Porin</keyword>
<protein>
    <submittedName>
        <fullName evidence="12">OmpA family protein</fullName>
    </submittedName>
</protein>
<feature type="chain" id="PRO_5026739620" evidence="10">
    <location>
        <begin position="23"/>
        <end position="364"/>
    </location>
</feature>
<sequence>MKGSIRISTLAAGIMLATNAIAADESTDPTRQYLAPMMHYLILDDDRDISSKGLGGGLIYGRQLSDHLWWETEGAGYGLDTGVDDVTDFFQYSLSTGVAYAFGDREGFTPFVLAQIGGIYNDVVPDDDDGLNLHANVGVGAVTGPIFDNGLKLRFEGRYMYDDFDGVSGTTSDGEGGFNDWRLSLGLEIPLGVTRTVEVEKIVYQTREVEKVVEKVVAEADSDNDGIADSRDMCPNTLAGGKVDGQGCLLKNQTISFNNIGFELNSAKITASSRPTLDKLADSLNAQTDFNVEIAGHTDSSGSAEYNESLSDKRANSVRKYLIEKGVAAERLTSRGYGEVDPVASNETAAGRAMNRRVEFRVSE</sequence>
<keyword evidence="4" id="KW-0812">Transmembrane</keyword>
<dbReference type="GO" id="GO:0009279">
    <property type="term" value="C:cell outer membrane"/>
    <property type="evidence" value="ECO:0007669"/>
    <property type="project" value="UniProtKB-SubCell"/>
</dbReference>
<keyword evidence="5" id="KW-0406">Ion transport</keyword>
<comment type="caution">
    <text evidence="12">The sequence shown here is derived from an EMBL/GenBank/DDBJ whole genome shotgun (WGS) entry which is preliminary data.</text>
</comment>
<dbReference type="Gene3D" id="2.40.160.20">
    <property type="match status" value="1"/>
</dbReference>
<dbReference type="Pfam" id="PF00691">
    <property type="entry name" value="OmpA"/>
    <property type="match status" value="1"/>
</dbReference>
<evidence type="ECO:0000313" key="12">
    <source>
        <dbReference type="EMBL" id="MQX53736.1"/>
    </source>
</evidence>
<evidence type="ECO:0000259" key="11">
    <source>
        <dbReference type="PROSITE" id="PS51123"/>
    </source>
</evidence>
<reference evidence="12 13" key="1">
    <citation type="submission" date="2019-10" db="EMBL/GenBank/DDBJ databases">
        <title>Alcanivorax sp.PA15-N-34 draft genome sequence.</title>
        <authorList>
            <person name="Liao X."/>
            <person name="Shao Z."/>
        </authorList>
    </citation>
    <scope>NUCLEOTIDE SEQUENCE [LARGE SCALE GENOMIC DNA]</scope>
    <source>
        <strain evidence="12 13">PA15-N-34</strain>
    </source>
</reference>
<evidence type="ECO:0000256" key="7">
    <source>
        <dbReference type="ARBA" id="ARBA00023136"/>
    </source>
</evidence>
<dbReference type="InterPro" id="IPR028974">
    <property type="entry name" value="TSP_type-3_rpt"/>
</dbReference>
<dbReference type="CDD" id="cd07185">
    <property type="entry name" value="OmpA_C-like"/>
    <property type="match status" value="1"/>
</dbReference>
<dbReference type="PANTHER" id="PTHR30329:SF21">
    <property type="entry name" value="LIPOPROTEIN YIAD-RELATED"/>
    <property type="match status" value="1"/>
</dbReference>
<accession>A0A6N7LWG6</accession>
<dbReference type="SUPFAM" id="SSF56925">
    <property type="entry name" value="OMPA-like"/>
    <property type="match status" value="1"/>
</dbReference>
<dbReference type="InterPro" id="IPR050330">
    <property type="entry name" value="Bact_OuterMem_StrucFunc"/>
</dbReference>
<evidence type="ECO:0000256" key="2">
    <source>
        <dbReference type="ARBA" id="ARBA00022448"/>
    </source>
</evidence>
<dbReference type="AlphaFoldDB" id="A0A6N7LWG6"/>
<evidence type="ECO:0000313" key="13">
    <source>
        <dbReference type="Proteomes" id="UP000469421"/>
    </source>
</evidence>
<dbReference type="GO" id="GO:0015288">
    <property type="term" value="F:porin activity"/>
    <property type="evidence" value="ECO:0007669"/>
    <property type="project" value="UniProtKB-KW"/>
</dbReference>
<dbReference type="Proteomes" id="UP000469421">
    <property type="component" value="Unassembled WGS sequence"/>
</dbReference>
<evidence type="ECO:0000256" key="1">
    <source>
        <dbReference type="ARBA" id="ARBA00004571"/>
    </source>
</evidence>
<dbReference type="InterPro" id="IPR011250">
    <property type="entry name" value="OMP/PagP_B-barrel"/>
</dbReference>
<dbReference type="GO" id="GO:0006811">
    <property type="term" value="P:monoatomic ion transport"/>
    <property type="evidence" value="ECO:0007669"/>
    <property type="project" value="UniProtKB-KW"/>
</dbReference>
<dbReference type="Gene3D" id="3.30.1330.60">
    <property type="entry name" value="OmpA-like domain"/>
    <property type="match status" value="1"/>
</dbReference>
<name>A0A6N7LWG6_9GAMM</name>
<dbReference type="RefSeq" id="WP_153501097.1">
    <property type="nucleotide sequence ID" value="NZ_WIRE01000001.1"/>
</dbReference>
<dbReference type="InterPro" id="IPR006665">
    <property type="entry name" value="OmpA-like"/>
</dbReference>
<dbReference type="PROSITE" id="PS51123">
    <property type="entry name" value="OMPA_2"/>
    <property type="match status" value="1"/>
</dbReference>
<dbReference type="InterPro" id="IPR036737">
    <property type="entry name" value="OmpA-like_sf"/>
</dbReference>
<evidence type="ECO:0000256" key="9">
    <source>
        <dbReference type="PROSITE-ProRule" id="PRU00473"/>
    </source>
</evidence>
<dbReference type="PRINTS" id="PR01023">
    <property type="entry name" value="NAFLGMOTY"/>
</dbReference>
<dbReference type="EMBL" id="WIRE01000001">
    <property type="protein sequence ID" value="MQX53736.1"/>
    <property type="molecule type" value="Genomic_DNA"/>
</dbReference>
<dbReference type="InterPro" id="IPR006664">
    <property type="entry name" value="OMP_bac"/>
</dbReference>
<evidence type="ECO:0000256" key="10">
    <source>
        <dbReference type="SAM" id="SignalP"/>
    </source>
</evidence>
<dbReference type="PRINTS" id="PR01021">
    <property type="entry name" value="OMPADOMAIN"/>
</dbReference>
<comment type="subcellular location">
    <subcellularLocation>
        <location evidence="1">Cell outer membrane</location>
        <topology evidence="1">Multi-pass membrane protein</topology>
    </subcellularLocation>
</comment>
<keyword evidence="3" id="KW-1134">Transmembrane beta strand</keyword>
<keyword evidence="8" id="KW-0998">Cell outer membrane</keyword>
<dbReference type="GO" id="GO:0046930">
    <property type="term" value="C:pore complex"/>
    <property type="evidence" value="ECO:0007669"/>
    <property type="project" value="UniProtKB-KW"/>
</dbReference>
<dbReference type="SUPFAM" id="SSF103647">
    <property type="entry name" value="TSP type-3 repeat"/>
    <property type="match status" value="1"/>
</dbReference>
<feature type="domain" description="OmpA-like" evidence="11">
    <location>
        <begin position="249"/>
        <end position="364"/>
    </location>
</feature>
<organism evidence="12 13">
    <name type="scientific">Alcanivorax sediminis</name>
    <dbReference type="NCBI Taxonomy" id="2663008"/>
    <lineage>
        <taxon>Bacteria</taxon>
        <taxon>Pseudomonadati</taxon>
        <taxon>Pseudomonadota</taxon>
        <taxon>Gammaproteobacteria</taxon>
        <taxon>Oceanospirillales</taxon>
        <taxon>Alcanivoracaceae</taxon>
        <taxon>Alcanivorax</taxon>
    </lineage>
</organism>
<evidence type="ECO:0000256" key="8">
    <source>
        <dbReference type="ARBA" id="ARBA00023237"/>
    </source>
</evidence>
<feature type="signal peptide" evidence="10">
    <location>
        <begin position="1"/>
        <end position="22"/>
    </location>
</feature>
<keyword evidence="13" id="KW-1185">Reference proteome</keyword>
<evidence type="ECO:0000256" key="4">
    <source>
        <dbReference type="ARBA" id="ARBA00022692"/>
    </source>
</evidence>
<evidence type="ECO:0000256" key="5">
    <source>
        <dbReference type="ARBA" id="ARBA00023065"/>
    </source>
</evidence>
<dbReference type="GO" id="GO:0005509">
    <property type="term" value="F:calcium ion binding"/>
    <property type="evidence" value="ECO:0007669"/>
    <property type="project" value="InterPro"/>
</dbReference>
<keyword evidence="2" id="KW-0813">Transport</keyword>
<gene>
    <name evidence="12" type="ORF">GFN93_10780</name>
</gene>
<keyword evidence="7 9" id="KW-0472">Membrane</keyword>
<evidence type="ECO:0000256" key="6">
    <source>
        <dbReference type="ARBA" id="ARBA00023114"/>
    </source>
</evidence>
<keyword evidence="10" id="KW-0732">Signal</keyword>
<dbReference type="SUPFAM" id="SSF103088">
    <property type="entry name" value="OmpA-like"/>
    <property type="match status" value="1"/>
</dbReference>